<evidence type="ECO:0008006" key="4">
    <source>
        <dbReference type="Google" id="ProtNLM"/>
    </source>
</evidence>
<dbReference type="Gene3D" id="3.20.20.80">
    <property type="entry name" value="Glycosidases"/>
    <property type="match status" value="1"/>
</dbReference>
<comment type="caution">
    <text evidence="2">The sequence shown here is derived from an EMBL/GenBank/DDBJ whole genome shotgun (WGS) entry which is preliminary data.</text>
</comment>
<name>A0ABV2UCZ7_9ACTN</name>
<feature type="region of interest" description="Disordered" evidence="1">
    <location>
        <begin position="690"/>
        <end position="709"/>
    </location>
</feature>
<dbReference type="SUPFAM" id="SSF51445">
    <property type="entry name" value="(Trans)glycosidases"/>
    <property type="match status" value="1"/>
</dbReference>
<dbReference type="Proteomes" id="UP001550044">
    <property type="component" value="Unassembled WGS sequence"/>
</dbReference>
<dbReference type="EMBL" id="JBEXIP010000013">
    <property type="protein sequence ID" value="MET8434668.1"/>
    <property type="molecule type" value="Genomic_DNA"/>
</dbReference>
<dbReference type="Gene3D" id="2.60.120.260">
    <property type="entry name" value="Galactose-binding domain-like"/>
    <property type="match status" value="1"/>
</dbReference>
<reference evidence="2 3" key="1">
    <citation type="submission" date="2024-06" db="EMBL/GenBank/DDBJ databases">
        <title>The Natural Products Discovery Center: Release of the First 8490 Sequenced Strains for Exploring Actinobacteria Biosynthetic Diversity.</title>
        <authorList>
            <person name="Kalkreuter E."/>
            <person name="Kautsar S.A."/>
            <person name="Yang D."/>
            <person name="Bader C.D."/>
            <person name="Teijaro C.N."/>
            <person name="Fluegel L."/>
            <person name="Davis C.M."/>
            <person name="Simpson J.R."/>
            <person name="Lauterbach L."/>
            <person name="Steele A.D."/>
            <person name="Gui C."/>
            <person name="Meng S."/>
            <person name="Li G."/>
            <person name="Viehrig K."/>
            <person name="Ye F."/>
            <person name="Su P."/>
            <person name="Kiefer A.F."/>
            <person name="Nichols A."/>
            <person name="Cepeda A.J."/>
            <person name="Yan W."/>
            <person name="Fan B."/>
            <person name="Jiang Y."/>
            <person name="Adhikari A."/>
            <person name="Zheng C.-J."/>
            <person name="Schuster L."/>
            <person name="Cowan T.M."/>
            <person name="Smanski M.J."/>
            <person name="Chevrette M.G."/>
            <person name="De Carvalho L.P.S."/>
            <person name="Shen B."/>
        </authorList>
    </citation>
    <scope>NUCLEOTIDE SEQUENCE [LARGE SCALE GENOMIC DNA]</scope>
    <source>
        <strain evidence="2 3">NPDC005137</strain>
    </source>
</reference>
<keyword evidence="3" id="KW-1185">Reference proteome</keyword>
<dbReference type="RefSeq" id="WP_356498054.1">
    <property type="nucleotide sequence ID" value="NZ_JBEXEF010000028.1"/>
</dbReference>
<protein>
    <recommendedName>
        <fullName evidence="4">F5/8 type C domain-containing protein</fullName>
    </recommendedName>
</protein>
<organism evidence="2 3">
    <name type="scientific">Streptomyces sp. 900116325</name>
    <dbReference type="NCBI Taxonomy" id="3154295"/>
    <lineage>
        <taxon>Bacteria</taxon>
        <taxon>Bacillati</taxon>
        <taxon>Actinomycetota</taxon>
        <taxon>Actinomycetes</taxon>
        <taxon>Kitasatosporales</taxon>
        <taxon>Streptomycetaceae</taxon>
        <taxon>Streptomyces</taxon>
    </lineage>
</organism>
<evidence type="ECO:0000256" key="1">
    <source>
        <dbReference type="SAM" id="MobiDB-lite"/>
    </source>
</evidence>
<sequence>MTVHMTLRRHRLLRMVLAVLLTLLSVQLLGAERARAETVTDGNYYASSAPTSGCPDAVGNRLVAFQDSKLFNGNTADCVGWEGSSSAPKSVTLVFDLLYDRPLSSISITSTATNTFWGFDEIEVTYRPEAGTAYRVAHSEAWDRSRLDYQRTVAMNNTQARFVRIKLTRVNQFLHFPLSEVTFTVGSGTVDPTPDPYTQEEMDAEVSVPTRQVDVYGQYLYGTWPGKLTSDQQLQQDATDEAAALAGVTLDTTTYDQYGGVKALGRSTTHTGFFRLEKDAQGKWWFITPDDYKFILKGVDSTSATDWGYATVVKDTDGDPLGKFSALPDEATYAAAYGSDRTEMSFVKANLMRKYGVTGWETPWRDITKKRLIKWGFNAQSKWSRDGGLQMPWIGQITAPANVKRIASYAIDPFDPAFATELDKQLSPTTSIVRANVNSPWLIGYFFDNERGWDDNVMTTMLNGTPTQYPAKAAFVAYMIDTYGLTETNNKLGTPGATQQDLETRKLSDNVPSGSALRTEFIGEASKAYYSTVQAAIGKYDDNHLFLGSALVPGWRSSLAWEVCGRAYVDAISLDVYSNNAGYLDTYEPYDTPVLNLEHSFNVHGRGLRSINGSVRADDIADRGTMHQQFSWGQAESPVFVGSGWFSYYDQAITGRASDGENFDFGLINQQDQPYTAMTDVMAQTHQQLEQRHDDAPLPITGTQSVCPD</sequence>
<dbReference type="InterPro" id="IPR017853">
    <property type="entry name" value="GH"/>
</dbReference>
<evidence type="ECO:0000313" key="3">
    <source>
        <dbReference type="Proteomes" id="UP001550044"/>
    </source>
</evidence>
<gene>
    <name evidence="2" type="ORF">ABZV61_18070</name>
</gene>
<proteinExistence type="predicted"/>
<accession>A0ABV2UCZ7</accession>
<evidence type="ECO:0000313" key="2">
    <source>
        <dbReference type="EMBL" id="MET8434668.1"/>
    </source>
</evidence>